<dbReference type="Proteomes" id="UP000601435">
    <property type="component" value="Unassembled WGS sequence"/>
</dbReference>
<evidence type="ECO:0000313" key="1">
    <source>
        <dbReference type="EMBL" id="CAE7367601.1"/>
    </source>
</evidence>
<reference evidence="1" key="1">
    <citation type="submission" date="2021-02" db="EMBL/GenBank/DDBJ databases">
        <authorList>
            <person name="Dougan E. K."/>
            <person name="Rhodes N."/>
            <person name="Thang M."/>
            <person name="Chan C."/>
        </authorList>
    </citation>
    <scope>NUCLEOTIDE SEQUENCE</scope>
</reference>
<accession>A0A812PXZ9</accession>
<evidence type="ECO:0000313" key="2">
    <source>
        <dbReference type="Proteomes" id="UP000601435"/>
    </source>
</evidence>
<name>A0A812PXZ9_9DINO</name>
<comment type="caution">
    <text evidence="1">The sequence shown here is derived from an EMBL/GenBank/DDBJ whole genome shotgun (WGS) entry which is preliminary data.</text>
</comment>
<proteinExistence type="predicted"/>
<gene>
    <name evidence="1" type="ORF">SNEC2469_LOCUS9832</name>
</gene>
<dbReference type="AlphaFoldDB" id="A0A812PXZ9"/>
<protein>
    <submittedName>
        <fullName evidence="1">Uncharacterized protein</fullName>
    </submittedName>
</protein>
<keyword evidence="2" id="KW-1185">Reference proteome</keyword>
<dbReference type="EMBL" id="CAJNJA010015710">
    <property type="protein sequence ID" value="CAE7367601.1"/>
    <property type="molecule type" value="Genomic_DNA"/>
</dbReference>
<sequence>MTPFQHLLERSGVGEIKVWSIRCVSLYTVHARTEFIKGSGCVYKQEPVDPQGRALVKGNVRNGIARACVCVCDR</sequence>
<organism evidence="1 2">
    <name type="scientific">Symbiodinium necroappetens</name>
    <dbReference type="NCBI Taxonomy" id="1628268"/>
    <lineage>
        <taxon>Eukaryota</taxon>
        <taxon>Sar</taxon>
        <taxon>Alveolata</taxon>
        <taxon>Dinophyceae</taxon>
        <taxon>Suessiales</taxon>
        <taxon>Symbiodiniaceae</taxon>
        <taxon>Symbiodinium</taxon>
    </lineage>
</organism>